<protein>
    <submittedName>
        <fullName evidence="1">Uncharacterized protein</fullName>
    </submittedName>
</protein>
<dbReference type="Proteomes" id="UP000314987">
    <property type="component" value="Unassembled WGS sequence"/>
</dbReference>
<dbReference type="AlphaFoldDB" id="A0A4X2KUM4"/>
<reference evidence="1" key="3">
    <citation type="submission" date="2025-09" db="UniProtKB">
        <authorList>
            <consortium name="Ensembl"/>
        </authorList>
    </citation>
    <scope>IDENTIFICATION</scope>
</reference>
<dbReference type="OMA" id="WLLPCIN"/>
<dbReference type="GeneTree" id="ENSGT01100000264767"/>
<evidence type="ECO:0000313" key="1">
    <source>
        <dbReference type="Ensembl" id="ENSVURP00010013716.1"/>
    </source>
</evidence>
<keyword evidence="2" id="KW-1185">Reference proteome</keyword>
<proteinExistence type="predicted"/>
<reference evidence="2" key="1">
    <citation type="submission" date="2018-12" db="EMBL/GenBank/DDBJ databases">
        <authorList>
            <person name="Yazar S."/>
        </authorList>
    </citation>
    <scope>NUCLEOTIDE SEQUENCE [LARGE SCALE GENOMIC DNA]</scope>
</reference>
<dbReference type="Ensembl" id="ENSVURT00010015615.1">
    <property type="protein sequence ID" value="ENSVURP00010013716.1"/>
    <property type="gene ID" value="ENSVURG00010010548.1"/>
</dbReference>
<reference evidence="1" key="2">
    <citation type="submission" date="2025-08" db="UniProtKB">
        <authorList>
            <consortium name="Ensembl"/>
        </authorList>
    </citation>
    <scope>IDENTIFICATION</scope>
</reference>
<evidence type="ECO:0000313" key="2">
    <source>
        <dbReference type="Proteomes" id="UP000314987"/>
    </source>
</evidence>
<name>A0A4X2KUM4_VOMUR</name>
<organism evidence="1 2">
    <name type="scientific">Vombatus ursinus</name>
    <name type="common">Common wombat</name>
    <dbReference type="NCBI Taxonomy" id="29139"/>
    <lineage>
        <taxon>Eukaryota</taxon>
        <taxon>Metazoa</taxon>
        <taxon>Chordata</taxon>
        <taxon>Craniata</taxon>
        <taxon>Vertebrata</taxon>
        <taxon>Euteleostomi</taxon>
        <taxon>Mammalia</taxon>
        <taxon>Metatheria</taxon>
        <taxon>Diprotodontia</taxon>
        <taxon>Vombatidae</taxon>
        <taxon>Vombatus</taxon>
    </lineage>
</organism>
<accession>A0A4X2KUM4</accession>
<sequence>TGLAFCPFNCKKLRMHISATLQPTRLCQSIILSVKAPACDVPSHFTLHVRWQTKCTNGVNSLICWLLPCIN</sequence>